<name>A0A2V0NWL2_9CHLO</name>
<proteinExistence type="predicted"/>
<keyword evidence="3" id="KW-1185">Reference proteome</keyword>
<sequence length="157" mass="16243">MAPRAAPAAAALLLSAALLCLALAGRPVEALNVNGGKSCRYVTPRMAALMLAERGVADSAAMRQAAALDSLKTVDGWLCKTCLATRGTEARNSGALVDGYSECWCKPGFGAFTLPPDAKGRVIRGFGCSPCPHGKTTFPIAGPFDTVKKTWTGTPCV</sequence>
<comment type="caution">
    <text evidence="2">The sequence shown here is derived from an EMBL/GenBank/DDBJ whole genome shotgun (WGS) entry which is preliminary data.</text>
</comment>
<dbReference type="InParanoid" id="A0A2V0NWL2"/>
<evidence type="ECO:0000313" key="2">
    <source>
        <dbReference type="EMBL" id="GBF89953.1"/>
    </source>
</evidence>
<protein>
    <submittedName>
        <fullName evidence="2">Uncharacterized protein</fullName>
    </submittedName>
</protein>
<dbReference type="AlphaFoldDB" id="A0A2V0NWL2"/>
<dbReference type="Proteomes" id="UP000247498">
    <property type="component" value="Unassembled WGS sequence"/>
</dbReference>
<accession>A0A2V0NWL2</accession>
<reference evidence="2 3" key="1">
    <citation type="journal article" date="2018" name="Sci. Rep.">
        <title>Raphidocelis subcapitata (=Pseudokirchneriella subcapitata) provides an insight into genome evolution and environmental adaptations in the Sphaeropleales.</title>
        <authorList>
            <person name="Suzuki S."/>
            <person name="Yamaguchi H."/>
            <person name="Nakajima N."/>
            <person name="Kawachi M."/>
        </authorList>
    </citation>
    <scope>NUCLEOTIDE SEQUENCE [LARGE SCALE GENOMIC DNA]</scope>
    <source>
        <strain evidence="2 3">NIES-35</strain>
    </source>
</reference>
<feature type="chain" id="PRO_5016010079" evidence="1">
    <location>
        <begin position="31"/>
        <end position="157"/>
    </location>
</feature>
<dbReference type="OrthoDB" id="558816at2759"/>
<dbReference type="EMBL" id="BDRX01000013">
    <property type="protein sequence ID" value="GBF89953.1"/>
    <property type="molecule type" value="Genomic_DNA"/>
</dbReference>
<evidence type="ECO:0000313" key="3">
    <source>
        <dbReference type="Proteomes" id="UP000247498"/>
    </source>
</evidence>
<feature type="signal peptide" evidence="1">
    <location>
        <begin position="1"/>
        <end position="30"/>
    </location>
</feature>
<keyword evidence="1" id="KW-0732">Signal</keyword>
<organism evidence="2 3">
    <name type="scientific">Raphidocelis subcapitata</name>
    <dbReference type="NCBI Taxonomy" id="307507"/>
    <lineage>
        <taxon>Eukaryota</taxon>
        <taxon>Viridiplantae</taxon>
        <taxon>Chlorophyta</taxon>
        <taxon>core chlorophytes</taxon>
        <taxon>Chlorophyceae</taxon>
        <taxon>CS clade</taxon>
        <taxon>Sphaeropleales</taxon>
        <taxon>Selenastraceae</taxon>
        <taxon>Raphidocelis</taxon>
    </lineage>
</organism>
<evidence type="ECO:0000256" key="1">
    <source>
        <dbReference type="SAM" id="SignalP"/>
    </source>
</evidence>
<gene>
    <name evidence="2" type="ORF">Rsub_02657</name>
</gene>